<keyword evidence="2" id="KW-0677">Repeat</keyword>
<dbReference type="EMBL" id="KQ090345">
    <property type="protein sequence ID" value="KMS97002.1"/>
    <property type="molecule type" value="Genomic_DNA"/>
</dbReference>
<dbReference type="OMA" id="NLIVEWC"/>
<dbReference type="InterPro" id="IPR002885">
    <property type="entry name" value="PPR_rpt"/>
</dbReference>
<dbReference type="Gene3D" id="1.25.40.10">
    <property type="entry name" value="Tetratricopeptide repeat domain"/>
    <property type="match status" value="3"/>
</dbReference>
<dbReference type="OrthoDB" id="185373at2759"/>
<organism evidence="6 7">
    <name type="scientific">Beta vulgaris subsp. vulgaris</name>
    <name type="common">Beet</name>
    <dbReference type="NCBI Taxonomy" id="3555"/>
    <lineage>
        <taxon>Eukaryota</taxon>
        <taxon>Viridiplantae</taxon>
        <taxon>Streptophyta</taxon>
        <taxon>Embryophyta</taxon>
        <taxon>Tracheophyta</taxon>
        <taxon>Spermatophyta</taxon>
        <taxon>Magnoliopsida</taxon>
        <taxon>eudicotyledons</taxon>
        <taxon>Gunneridae</taxon>
        <taxon>Pentapetalae</taxon>
        <taxon>Caryophyllales</taxon>
        <taxon>Chenopodiaceae</taxon>
        <taxon>Betoideae</taxon>
        <taxon>Beta</taxon>
    </lineage>
</organism>
<feature type="domain" description="PROP1-like PPR" evidence="5">
    <location>
        <begin position="241"/>
        <end position="368"/>
    </location>
</feature>
<dbReference type="NCBIfam" id="TIGR00756">
    <property type="entry name" value="PPR"/>
    <property type="match status" value="5"/>
</dbReference>
<dbReference type="Pfam" id="PF13041">
    <property type="entry name" value="PPR_2"/>
    <property type="match status" value="1"/>
</dbReference>
<dbReference type="Pfam" id="PF13812">
    <property type="entry name" value="PPR_3"/>
    <property type="match status" value="1"/>
</dbReference>
<reference evidence="6 7" key="1">
    <citation type="journal article" date="2014" name="Nature">
        <title>The genome of the recently domesticated crop plant sugar beet (Beta vulgaris).</title>
        <authorList>
            <person name="Dohm J.C."/>
            <person name="Minoche A.E."/>
            <person name="Holtgrawe D."/>
            <person name="Capella-Gutierrez S."/>
            <person name="Zakrzewski F."/>
            <person name="Tafer H."/>
            <person name="Rupp O."/>
            <person name="Sorensen T.R."/>
            <person name="Stracke R."/>
            <person name="Reinhardt R."/>
            <person name="Goesmann A."/>
            <person name="Kraft T."/>
            <person name="Schulz B."/>
            <person name="Stadler P.F."/>
            <person name="Schmidt T."/>
            <person name="Gabaldon T."/>
            <person name="Lehrach H."/>
            <person name="Weisshaar B."/>
            <person name="Himmelbauer H."/>
        </authorList>
    </citation>
    <scope>NUCLEOTIDE SEQUENCE [LARGE SCALE GENOMIC DNA]</scope>
    <source>
        <tissue evidence="6">Taproot</tissue>
    </source>
</reference>
<evidence type="ECO:0000256" key="2">
    <source>
        <dbReference type="ARBA" id="ARBA00022737"/>
    </source>
</evidence>
<feature type="region of interest" description="Disordered" evidence="4">
    <location>
        <begin position="475"/>
        <end position="501"/>
    </location>
</feature>
<comment type="similarity">
    <text evidence="1">Belongs to the PPR family. P subfamily.</text>
</comment>
<dbReference type="eggNOG" id="KOG4197">
    <property type="taxonomic scope" value="Eukaryota"/>
</dbReference>
<dbReference type="GO" id="GO:0003729">
    <property type="term" value="F:mRNA binding"/>
    <property type="evidence" value="ECO:0007669"/>
    <property type="project" value="EnsemblPlants"/>
</dbReference>
<dbReference type="Pfam" id="PF17177">
    <property type="entry name" value="PPR_long"/>
    <property type="match status" value="1"/>
</dbReference>
<feature type="repeat" description="PPR" evidence="3">
    <location>
        <begin position="631"/>
        <end position="668"/>
    </location>
</feature>
<dbReference type="InterPro" id="IPR011990">
    <property type="entry name" value="TPR-like_helical_dom_sf"/>
</dbReference>
<evidence type="ECO:0000313" key="7">
    <source>
        <dbReference type="Proteomes" id="UP000035740"/>
    </source>
</evidence>
<proteinExistence type="inferred from homology"/>
<dbReference type="Pfam" id="PF01535">
    <property type="entry name" value="PPR"/>
    <property type="match status" value="1"/>
</dbReference>
<protein>
    <recommendedName>
        <fullName evidence="5">PROP1-like PPR domain-containing protein</fullName>
    </recommendedName>
</protein>
<dbReference type="PANTHER" id="PTHR47447:SF28">
    <property type="entry name" value="PENTACOTRIPEPTIDE-REPEAT REGION OF PRORP DOMAIN-CONTAINING PROTEIN"/>
    <property type="match status" value="1"/>
</dbReference>
<keyword evidence="7" id="KW-1185">Reference proteome</keyword>
<dbReference type="Gramene" id="KMS97002">
    <property type="protein sequence ID" value="KMS97002"/>
    <property type="gene ID" value="BVRB_7g179510"/>
</dbReference>
<feature type="repeat" description="PPR" evidence="3">
    <location>
        <begin position="561"/>
        <end position="595"/>
    </location>
</feature>
<evidence type="ECO:0000256" key="4">
    <source>
        <dbReference type="SAM" id="MobiDB-lite"/>
    </source>
</evidence>
<feature type="repeat" description="PPR" evidence="3">
    <location>
        <begin position="411"/>
        <end position="445"/>
    </location>
</feature>
<dbReference type="AlphaFoldDB" id="A0A0J8BAP7"/>
<accession>A0A0J8BAP7</accession>
<feature type="repeat" description="PPR" evidence="3">
    <location>
        <begin position="446"/>
        <end position="480"/>
    </location>
</feature>
<name>A0A0J8BAP7_BETVV</name>
<dbReference type="PANTHER" id="PTHR47447">
    <property type="entry name" value="OS03G0856100 PROTEIN"/>
    <property type="match status" value="1"/>
</dbReference>
<feature type="repeat" description="PPR" evidence="3">
    <location>
        <begin position="376"/>
        <end position="410"/>
    </location>
</feature>
<evidence type="ECO:0000313" key="6">
    <source>
        <dbReference type="EMBL" id="KMS97002.1"/>
    </source>
</evidence>
<gene>
    <name evidence="6" type="ORF">BVRB_7g179510</name>
</gene>
<dbReference type="Proteomes" id="UP000035740">
    <property type="component" value="Unassembled WGS sequence"/>
</dbReference>
<dbReference type="KEGG" id="bvg:104908886"/>
<sequence length="864" mass="96331">MRNLVTITSSPSSIVASTRYHHHHFLSHKQSPFLSLHNFIFFSLSKPTFLTPSSSSSSSSSSTSAPLISPQLYPPNINSTNVDLTLYAEIASKLIEDGRFEDFRMIVEIVLSSNISGSCKFGKLLNSKVLVAGILDGIRGRRVKVVVGLLDCLSQLHVDVLYMFDGSSMELLKRECFKILDYGYLYDAVELMEALAGFQFSIKDLIRPSDMIRISVNKRCPSLAVRYACLLPHPEIMFCTIIKEFGKSSDLVSAVKVFEASKQKLSGHNMYVYRTIIDVCGLCGDCIKSRLIYEDLLVQKVTPNIYVFNSLMNVNAHDLTYTMEVYKHMQNIGIVADMTSYNILLKACCLSERVDLAQDIYREVQHMESTGALKIDVFTYSTIIKVFADAKLWQMAIKIKEDMLSAGVTPNTITWSSLISACANAGLVDQATQLFEEMLMAGCEPNSQCFNTLLHACVEGCQYDRAFRLFNTWKSSGSPENSAEISSTNEEGISHAPYTDESSITNTPHIVTASHHLSLAKSIPFRPTVTTYNILLKACGTDFYRARGLMDEMRSMGLSPNHISFSILIDISGGAGNVEGALQLLKTMVDSGIRLDVVAYTTAIKVCVESKNLNMAFSLFSEMKRHRIKPNLVTYNTLLRARSKYGSLQEVQQCLAIYQDMRRAGYKPNDYYLKLLVEEWCEGVIQENNQKGQSNSRNKANLREMRSLLLERVAMHLRKNTAKSLAVDIQGLTKIEARLVVLAALRMIKENYRAGCSINDDLIVIIGITKVGADSVVKEAIIKLLNQELGLEIVAGKPSLTVDGTIDKKGTSNSVLKSRSVLEKSEFPYSLDTPARRPAVLQRLLVTKKSLSHWLRKPDTATRC</sequence>
<feature type="repeat" description="PPR" evidence="3">
    <location>
        <begin position="596"/>
        <end position="630"/>
    </location>
</feature>
<feature type="repeat" description="PPR" evidence="3">
    <location>
        <begin position="337"/>
        <end position="367"/>
    </location>
</feature>
<dbReference type="PROSITE" id="PS51375">
    <property type="entry name" value="PPR"/>
    <property type="match status" value="7"/>
</dbReference>
<evidence type="ECO:0000256" key="1">
    <source>
        <dbReference type="ARBA" id="ARBA00007626"/>
    </source>
</evidence>
<evidence type="ECO:0000256" key="3">
    <source>
        <dbReference type="PROSITE-ProRule" id="PRU00708"/>
    </source>
</evidence>
<feature type="compositionally biased region" description="Polar residues" evidence="4">
    <location>
        <begin position="475"/>
        <end position="491"/>
    </location>
</feature>
<dbReference type="InterPro" id="IPR033443">
    <property type="entry name" value="PROP1-like_PPR_dom"/>
</dbReference>
<evidence type="ECO:0000259" key="5">
    <source>
        <dbReference type="Pfam" id="PF17177"/>
    </source>
</evidence>